<reference evidence="2 3" key="1">
    <citation type="journal article" date="2015" name="Genome Biol.">
        <title>Comparative genomics of Steinernema reveals deeply conserved gene regulatory networks.</title>
        <authorList>
            <person name="Dillman A.R."/>
            <person name="Macchietto M."/>
            <person name="Porter C.F."/>
            <person name="Rogers A."/>
            <person name="Williams B."/>
            <person name="Antoshechkin I."/>
            <person name="Lee M.M."/>
            <person name="Goodwin Z."/>
            <person name="Lu X."/>
            <person name="Lewis E.E."/>
            <person name="Goodrich-Blair H."/>
            <person name="Stock S.P."/>
            <person name="Adams B.J."/>
            <person name="Sternberg P.W."/>
            <person name="Mortazavi A."/>
        </authorList>
    </citation>
    <scope>NUCLEOTIDE SEQUENCE [LARGE SCALE GENOMIC DNA]</scope>
    <source>
        <strain evidence="2 3">ALL</strain>
    </source>
</reference>
<evidence type="ECO:0000256" key="1">
    <source>
        <dbReference type="SAM" id="SignalP"/>
    </source>
</evidence>
<name>A0A4U5LWD9_STECR</name>
<feature type="signal peptide" evidence="1">
    <location>
        <begin position="1"/>
        <end position="22"/>
    </location>
</feature>
<proteinExistence type="predicted"/>
<sequence length="68" mass="7803">MRSVWRFMLMMWLSVAVTKTKAIMPLTFISEPPEISSSCGDLISVFDVGLNRTCLRHTIWLVKNLLMS</sequence>
<organism evidence="2 3">
    <name type="scientific">Steinernema carpocapsae</name>
    <name type="common">Entomopathogenic nematode</name>
    <dbReference type="NCBI Taxonomy" id="34508"/>
    <lineage>
        <taxon>Eukaryota</taxon>
        <taxon>Metazoa</taxon>
        <taxon>Ecdysozoa</taxon>
        <taxon>Nematoda</taxon>
        <taxon>Chromadorea</taxon>
        <taxon>Rhabditida</taxon>
        <taxon>Tylenchina</taxon>
        <taxon>Panagrolaimomorpha</taxon>
        <taxon>Strongyloidoidea</taxon>
        <taxon>Steinernematidae</taxon>
        <taxon>Steinernema</taxon>
    </lineage>
</organism>
<feature type="chain" id="PRO_5020599103" evidence="1">
    <location>
        <begin position="23"/>
        <end position="68"/>
    </location>
</feature>
<accession>A0A4U5LWD9</accession>
<dbReference type="EMBL" id="AZBU02000011">
    <property type="protein sequence ID" value="TKR60518.1"/>
    <property type="molecule type" value="Genomic_DNA"/>
</dbReference>
<gene>
    <name evidence="2" type="ORF">L596_027754</name>
</gene>
<protein>
    <submittedName>
        <fullName evidence="2">Uncharacterized protein</fullName>
    </submittedName>
</protein>
<evidence type="ECO:0000313" key="2">
    <source>
        <dbReference type="EMBL" id="TKR60518.1"/>
    </source>
</evidence>
<keyword evidence="3" id="KW-1185">Reference proteome</keyword>
<comment type="caution">
    <text evidence="2">The sequence shown here is derived from an EMBL/GenBank/DDBJ whole genome shotgun (WGS) entry which is preliminary data.</text>
</comment>
<reference evidence="2 3" key="2">
    <citation type="journal article" date="2019" name="G3 (Bethesda)">
        <title>Hybrid Assembly of the Genome of the Entomopathogenic Nematode Steinernema carpocapsae Identifies the X-Chromosome.</title>
        <authorList>
            <person name="Serra L."/>
            <person name="Macchietto M."/>
            <person name="Macias-Munoz A."/>
            <person name="McGill C.J."/>
            <person name="Rodriguez I.M."/>
            <person name="Rodriguez B."/>
            <person name="Murad R."/>
            <person name="Mortazavi A."/>
        </authorList>
    </citation>
    <scope>NUCLEOTIDE SEQUENCE [LARGE SCALE GENOMIC DNA]</scope>
    <source>
        <strain evidence="2 3">ALL</strain>
    </source>
</reference>
<dbReference type="Proteomes" id="UP000298663">
    <property type="component" value="Unassembled WGS sequence"/>
</dbReference>
<evidence type="ECO:0000313" key="3">
    <source>
        <dbReference type="Proteomes" id="UP000298663"/>
    </source>
</evidence>
<keyword evidence="1" id="KW-0732">Signal</keyword>
<dbReference type="AlphaFoldDB" id="A0A4U5LWD9"/>